<dbReference type="EMBL" id="MT154065">
    <property type="protein sequence ID" value="QJU12159.1"/>
    <property type="molecule type" value="mRNA"/>
</dbReference>
<organism evidence="4">
    <name type="scientific">Culter alburnus</name>
    <name type="common">Topmouth culter</name>
    <dbReference type="NCBI Taxonomy" id="194366"/>
    <lineage>
        <taxon>Eukaryota</taxon>
        <taxon>Metazoa</taxon>
        <taxon>Chordata</taxon>
        <taxon>Craniata</taxon>
        <taxon>Vertebrata</taxon>
        <taxon>Euteleostomi</taxon>
        <taxon>Actinopterygii</taxon>
        <taxon>Neopterygii</taxon>
        <taxon>Teleostei</taxon>
        <taxon>Ostariophysi</taxon>
        <taxon>Cypriniformes</taxon>
        <taxon>Xenocyprididae</taxon>
        <taxon>Xenocypridinae</taxon>
        <taxon>Culter</taxon>
    </lineage>
</organism>
<evidence type="ECO:0000259" key="3">
    <source>
        <dbReference type="PROSITE" id="PS50118"/>
    </source>
</evidence>
<dbReference type="Pfam" id="PF00505">
    <property type="entry name" value="HMG_box"/>
    <property type="match status" value="1"/>
</dbReference>
<dbReference type="InterPro" id="IPR052856">
    <property type="entry name" value="SOX30_TF"/>
</dbReference>
<feature type="domain" description="HMG box" evidence="3">
    <location>
        <begin position="109"/>
        <end position="177"/>
    </location>
</feature>
<keyword evidence="1" id="KW-0539">Nucleus</keyword>
<feature type="region of interest" description="Disordered" evidence="2">
    <location>
        <begin position="75"/>
        <end position="107"/>
    </location>
</feature>
<dbReference type="AlphaFoldDB" id="A0A6M5FHI2"/>
<feature type="DNA-binding region" description="HMG box" evidence="1">
    <location>
        <begin position="109"/>
        <end position="177"/>
    </location>
</feature>
<protein>
    <submittedName>
        <fullName evidence="4">Sox30</fullName>
    </submittedName>
</protein>
<dbReference type="GO" id="GO:0005634">
    <property type="term" value="C:nucleus"/>
    <property type="evidence" value="ECO:0007669"/>
    <property type="project" value="UniProtKB-UniRule"/>
</dbReference>
<evidence type="ECO:0000313" key="4">
    <source>
        <dbReference type="EMBL" id="QJU12159.1"/>
    </source>
</evidence>
<evidence type="ECO:0000256" key="1">
    <source>
        <dbReference type="PROSITE-ProRule" id="PRU00267"/>
    </source>
</evidence>
<reference evidence="4" key="1">
    <citation type="submission" date="2020-03" db="EMBL/GenBank/DDBJ databases">
        <authorList>
            <person name="Zheng J."/>
            <person name="Gu Z."/>
        </authorList>
    </citation>
    <scope>NUCLEOTIDE SEQUENCE</scope>
</reference>
<keyword evidence="1" id="KW-0238">DNA-binding</keyword>
<dbReference type="PANTHER" id="PTHR47279:SF1">
    <property type="entry name" value="TRANSCRIPTION FACTOR SOX-30"/>
    <property type="match status" value="1"/>
</dbReference>
<evidence type="ECO:0000256" key="2">
    <source>
        <dbReference type="SAM" id="MobiDB-lite"/>
    </source>
</evidence>
<dbReference type="GO" id="GO:0003677">
    <property type="term" value="F:DNA binding"/>
    <property type="evidence" value="ECO:0007669"/>
    <property type="project" value="UniProtKB-UniRule"/>
</dbReference>
<dbReference type="SMART" id="SM00398">
    <property type="entry name" value="HMG"/>
    <property type="match status" value="1"/>
</dbReference>
<dbReference type="PANTHER" id="PTHR47279">
    <property type="entry name" value="TRANSCRIPTION FACTOR SOX-30"/>
    <property type="match status" value="1"/>
</dbReference>
<name>A0A6M5FHI2_CULAL</name>
<dbReference type="PROSITE" id="PS50118">
    <property type="entry name" value="HMG_BOX_2"/>
    <property type="match status" value="1"/>
</dbReference>
<dbReference type="InterPro" id="IPR036910">
    <property type="entry name" value="HMG_box_dom_sf"/>
</dbReference>
<dbReference type="Gene3D" id="1.10.30.10">
    <property type="entry name" value="High mobility group box domain"/>
    <property type="match status" value="1"/>
</dbReference>
<proteinExistence type="evidence at transcript level"/>
<feature type="compositionally biased region" description="Polar residues" evidence="2">
    <location>
        <begin position="75"/>
        <end position="94"/>
    </location>
</feature>
<accession>A0A6M5FHI2</accession>
<sequence>MNSFNCNLSSEAPFPKTYHQPISQAHFPTETHQRVDMTPFQTENNQQISHCPNPIVNHQPFIMAPFPKLYQQPISEASEQVSSQELNFPQTPSGAESKAARPQNKKVSIKRPMNAFILWSKIHRHALSKANPNASHCDISVQLGLEWSRLSEEQKEPYYTEARRIKAEHRRKYPVSV</sequence>
<dbReference type="InterPro" id="IPR009071">
    <property type="entry name" value="HMG_box_dom"/>
</dbReference>
<dbReference type="SUPFAM" id="SSF47095">
    <property type="entry name" value="HMG-box"/>
    <property type="match status" value="1"/>
</dbReference>